<name>A0A4S8YXS5_AURPU</name>
<evidence type="ECO:0008006" key="5">
    <source>
        <dbReference type="Google" id="ProtNLM"/>
    </source>
</evidence>
<comment type="similarity">
    <text evidence="1">Belongs to the trichodiene synthase family.</text>
</comment>
<dbReference type="Gene3D" id="1.10.600.10">
    <property type="entry name" value="Farnesyl Diphosphate Synthase"/>
    <property type="match status" value="1"/>
</dbReference>
<comment type="caution">
    <text evidence="3">The sequence shown here is derived from an EMBL/GenBank/DDBJ whole genome shotgun (WGS) entry which is preliminary data.</text>
</comment>
<dbReference type="AlphaFoldDB" id="A0A4S8YXS5"/>
<protein>
    <recommendedName>
        <fullName evidence="5">Trichodiene synthase</fullName>
    </recommendedName>
</protein>
<evidence type="ECO:0000313" key="3">
    <source>
        <dbReference type="EMBL" id="THW56080.1"/>
    </source>
</evidence>
<dbReference type="Proteomes" id="UP000310421">
    <property type="component" value="Unassembled WGS sequence"/>
</dbReference>
<evidence type="ECO:0000256" key="2">
    <source>
        <dbReference type="ARBA" id="ARBA00023239"/>
    </source>
</evidence>
<evidence type="ECO:0000313" key="4">
    <source>
        <dbReference type="Proteomes" id="UP000310421"/>
    </source>
</evidence>
<dbReference type="EMBL" id="QZAN01000163">
    <property type="protein sequence ID" value="THW56080.1"/>
    <property type="molecule type" value="Genomic_DNA"/>
</dbReference>
<reference evidence="3 4" key="1">
    <citation type="submission" date="2018-10" db="EMBL/GenBank/DDBJ databases">
        <title>Fifty Aureobasidium pullulans genomes reveal a recombining polyextremotolerant generalist.</title>
        <authorList>
            <person name="Gostincar C."/>
            <person name="Turk M."/>
            <person name="Zajc J."/>
            <person name="Gunde-Cimerman N."/>
        </authorList>
    </citation>
    <scope>NUCLEOTIDE SEQUENCE [LARGE SCALE GENOMIC DNA]</scope>
    <source>
        <strain evidence="3 4">EXF-10751</strain>
    </source>
</reference>
<dbReference type="SFLD" id="SFLDG01021">
    <property type="entry name" value="Trichodiene_Synthase_Like"/>
    <property type="match status" value="1"/>
</dbReference>
<accession>A0A4S8YXS5</accession>
<sequence length="398" mass="45922">MSNIMLASATCINGLDTDGPPTNPTRRLDLIMEQCRTSETTEPAHRPAMMEPYVTSLIRMLSQMGYTYVSYSSKERELNLRHVYLKTTAHFVQPSTRLGTDVKRMQAFIQTIVRMMVYSYPKLPLDVMSDLSIYYTYTVILDDCKQRTADTMQTFTVDLIHGSEQRHPWWQAVNQHLPSLLKHYGPFCSMTIFRSTLDFFQGCWIEEHEFQGFKNSHHYPEFLRRMNGLGHCVGASLFPKQDFDESKHIPEISTVIAEMEQWEMHVNDLLSFYKESSDSSDQANFVTNYAHCTGCSVEHSLSRLTDSVITSGNALTTTLADKDGRIKEVVEGFMQGFVTWHLTDPRYRIQELVQQIQNSRLSGQEELTTFWKAAMEVGYVDHKLWAFPPLQEMMHGNE</sequence>
<keyword evidence="2" id="KW-0456">Lyase</keyword>
<evidence type="ECO:0000256" key="1">
    <source>
        <dbReference type="ARBA" id="ARBA00007946"/>
    </source>
</evidence>
<dbReference type="GO" id="GO:0016838">
    <property type="term" value="F:carbon-oxygen lyase activity, acting on phosphates"/>
    <property type="evidence" value="ECO:0007669"/>
    <property type="project" value="InterPro"/>
</dbReference>
<dbReference type="Pfam" id="PF06330">
    <property type="entry name" value="TRI5"/>
    <property type="match status" value="1"/>
</dbReference>
<dbReference type="SUPFAM" id="SSF48576">
    <property type="entry name" value="Terpenoid synthases"/>
    <property type="match status" value="1"/>
</dbReference>
<proteinExistence type="inferred from homology"/>
<gene>
    <name evidence="3" type="ORF">D6D20_08991</name>
</gene>
<organism evidence="3 4">
    <name type="scientific">Aureobasidium pullulans</name>
    <name type="common">Black yeast</name>
    <name type="synonym">Pullularia pullulans</name>
    <dbReference type="NCBI Taxonomy" id="5580"/>
    <lineage>
        <taxon>Eukaryota</taxon>
        <taxon>Fungi</taxon>
        <taxon>Dikarya</taxon>
        <taxon>Ascomycota</taxon>
        <taxon>Pezizomycotina</taxon>
        <taxon>Dothideomycetes</taxon>
        <taxon>Dothideomycetidae</taxon>
        <taxon>Dothideales</taxon>
        <taxon>Saccotheciaceae</taxon>
        <taxon>Aureobasidium</taxon>
    </lineage>
</organism>
<dbReference type="InterPro" id="IPR024652">
    <property type="entry name" value="Trichodiene_synth"/>
</dbReference>
<dbReference type="InterPro" id="IPR008949">
    <property type="entry name" value="Isoprenoid_synthase_dom_sf"/>
</dbReference>
<dbReference type="SFLD" id="SFLDS00005">
    <property type="entry name" value="Isoprenoid_Synthase_Type_I"/>
    <property type="match status" value="1"/>
</dbReference>